<proteinExistence type="predicted"/>
<sequence>MGSRDMTQQETKRAGTTTSKRSRWLWFVGLWLAGTVALLLAAYLLRGIMSAVGMTS</sequence>
<organism evidence="2 3">
    <name type="scientific">Advenella kashmirensis (strain DSM 17095 / LMG 22695 / WT001)</name>
    <name type="common">Tetrathiobacter kashmirensis</name>
    <dbReference type="NCBI Taxonomy" id="1036672"/>
    <lineage>
        <taxon>Bacteria</taxon>
        <taxon>Pseudomonadati</taxon>
        <taxon>Pseudomonadota</taxon>
        <taxon>Betaproteobacteria</taxon>
        <taxon>Burkholderiales</taxon>
        <taxon>Alcaligenaceae</taxon>
    </lineage>
</organism>
<reference evidence="3" key="2">
    <citation type="journal article" date="2013" name="PLoS ONE">
        <title>Genome implosion elicits host-confinement in Alcaligenaceae: evidence from the comparative genomics of Tetrathiobacter kashmirensis, a pathogen in the making.</title>
        <authorList>
            <person name="Ghosh W."/>
            <person name="Alam M."/>
            <person name="Roy C."/>
            <person name="Pyne P."/>
            <person name="George A."/>
            <person name="Chakraborty R."/>
            <person name="Majumder S."/>
            <person name="Agarwal A."/>
            <person name="Chakraborty S."/>
            <person name="Majumdar S."/>
            <person name="Gupta S.K."/>
        </authorList>
    </citation>
    <scope>NUCLEOTIDE SEQUENCE [LARGE SCALE GENOMIC DNA]</scope>
    <source>
        <strain evidence="3">WT001</strain>
    </source>
</reference>
<dbReference type="KEGG" id="aka:TKWG_19170"/>
<evidence type="ECO:0008006" key="4">
    <source>
        <dbReference type="Google" id="ProtNLM"/>
    </source>
</evidence>
<reference evidence="2 3" key="1">
    <citation type="journal article" date="2011" name="J. Bacteriol.">
        <title>Whole-genome shotgun sequencing of the sulfur-oxidizing chemoautotroph Tetrathiobacter kashmirensis.</title>
        <authorList>
            <person name="Ghosh W."/>
            <person name="George A."/>
            <person name="Agarwal A."/>
            <person name="Raj P."/>
            <person name="Alam M."/>
            <person name="Pyne P."/>
            <person name="Das Gupta S.K."/>
        </authorList>
    </citation>
    <scope>NUCLEOTIDE SEQUENCE [LARGE SCALE GENOMIC DNA]</scope>
    <source>
        <strain evidence="2 3">WT001</strain>
    </source>
</reference>
<dbReference type="Proteomes" id="UP000005267">
    <property type="component" value="Chromosome"/>
</dbReference>
<keyword evidence="1" id="KW-0472">Membrane</keyword>
<dbReference type="HOGENOM" id="CLU_3094711_0_0_4"/>
<dbReference type="AlphaFoldDB" id="I3UF63"/>
<accession>I3UF63</accession>
<name>I3UF63_ADVKW</name>
<keyword evidence="1" id="KW-0812">Transmembrane</keyword>
<feature type="transmembrane region" description="Helical" evidence="1">
    <location>
        <begin position="24"/>
        <end position="45"/>
    </location>
</feature>
<keyword evidence="3" id="KW-1185">Reference proteome</keyword>
<keyword evidence="1" id="KW-1133">Transmembrane helix</keyword>
<dbReference type="STRING" id="1036672.TKWG_19170"/>
<evidence type="ECO:0000313" key="2">
    <source>
        <dbReference type="EMBL" id="AFK63651.1"/>
    </source>
</evidence>
<protein>
    <recommendedName>
        <fullName evidence="4">DUF2474 domain-containing protein</fullName>
    </recommendedName>
</protein>
<dbReference type="EMBL" id="CP003555">
    <property type="protein sequence ID" value="AFK63651.1"/>
    <property type="molecule type" value="Genomic_DNA"/>
</dbReference>
<evidence type="ECO:0000313" key="3">
    <source>
        <dbReference type="Proteomes" id="UP000005267"/>
    </source>
</evidence>
<dbReference type="InterPro" id="IPR018895">
    <property type="entry name" value="DUF2474"/>
</dbReference>
<gene>
    <name evidence="2" type="ordered locus">TKWG_19170</name>
</gene>
<evidence type="ECO:0000256" key="1">
    <source>
        <dbReference type="SAM" id="Phobius"/>
    </source>
</evidence>
<dbReference type="Pfam" id="PF10617">
    <property type="entry name" value="DUF2474"/>
    <property type="match status" value="1"/>
</dbReference>